<gene>
    <name evidence="1" type="ORF">LACBIDRAFT_333554</name>
</gene>
<dbReference type="Proteomes" id="UP000001194">
    <property type="component" value="Unassembled WGS sequence"/>
</dbReference>
<dbReference type="RefSeq" id="XP_001888197.1">
    <property type="nucleotide sequence ID" value="XM_001888162.1"/>
</dbReference>
<protein>
    <submittedName>
        <fullName evidence="1">Predicted protein</fullName>
    </submittedName>
</protein>
<dbReference type="OrthoDB" id="5392716at2759"/>
<dbReference type="GeneID" id="6083844"/>
<dbReference type="PANTHER" id="PTHR46177:SF1">
    <property type="entry name" value="INTEGRASE CATALYTIC DOMAIN-CONTAINING PROTEIN"/>
    <property type="match status" value="1"/>
</dbReference>
<evidence type="ECO:0000313" key="1">
    <source>
        <dbReference type="EMBL" id="EDR01155.1"/>
    </source>
</evidence>
<keyword evidence="2" id="KW-1185">Reference proteome</keyword>
<dbReference type="KEGG" id="lbc:LACBIDRAFT_333554"/>
<accession>B0DWA6</accession>
<organism evidence="2">
    <name type="scientific">Laccaria bicolor (strain S238N-H82 / ATCC MYA-4686)</name>
    <name type="common">Bicoloured deceiver</name>
    <name type="synonym">Laccaria laccata var. bicolor</name>
    <dbReference type="NCBI Taxonomy" id="486041"/>
    <lineage>
        <taxon>Eukaryota</taxon>
        <taxon>Fungi</taxon>
        <taxon>Dikarya</taxon>
        <taxon>Basidiomycota</taxon>
        <taxon>Agaricomycotina</taxon>
        <taxon>Agaricomycetes</taxon>
        <taxon>Agaricomycetidae</taxon>
        <taxon>Agaricales</taxon>
        <taxon>Agaricineae</taxon>
        <taxon>Hydnangiaceae</taxon>
        <taxon>Laccaria</taxon>
    </lineage>
</organism>
<dbReference type="InParanoid" id="B0DWA6"/>
<name>B0DWA6_LACBS</name>
<evidence type="ECO:0000313" key="2">
    <source>
        <dbReference type="Proteomes" id="UP000001194"/>
    </source>
</evidence>
<dbReference type="AlphaFoldDB" id="B0DWA6"/>
<proteinExistence type="predicted"/>
<reference evidence="1 2" key="1">
    <citation type="journal article" date="2008" name="Nature">
        <title>The genome of Laccaria bicolor provides insights into mycorrhizal symbiosis.</title>
        <authorList>
            <person name="Martin F."/>
            <person name="Aerts A."/>
            <person name="Ahren D."/>
            <person name="Brun A."/>
            <person name="Danchin E.G.J."/>
            <person name="Duchaussoy F."/>
            <person name="Gibon J."/>
            <person name="Kohler A."/>
            <person name="Lindquist E."/>
            <person name="Pereda V."/>
            <person name="Salamov A."/>
            <person name="Shapiro H.J."/>
            <person name="Wuyts J."/>
            <person name="Blaudez D."/>
            <person name="Buee M."/>
            <person name="Brokstein P."/>
            <person name="Canbaeck B."/>
            <person name="Cohen D."/>
            <person name="Courty P.E."/>
            <person name="Coutinho P.M."/>
            <person name="Delaruelle C."/>
            <person name="Detter J.C."/>
            <person name="Deveau A."/>
            <person name="DiFazio S."/>
            <person name="Duplessis S."/>
            <person name="Fraissinet-Tachet L."/>
            <person name="Lucic E."/>
            <person name="Frey-Klett P."/>
            <person name="Fourrey C."/>
            <person name="Feussner I."/>
            <person name="Gay G."/>
            <person name="Grimwood J."/>
            <person name="Hoegger P.J."/>
            <person name="Jain P."/>
            <person name="Kilaru S."/>
            <person name="Labbe J."/>
            <person name="Lin Y.C."/>
            <person name="Legue V."/>
            <person name="Le Tacon F."/>
            <person name="Marmeisse R."/>
            <person name="Melayah D."/>
            <person name="Montanini B."/>
            <person name="Muratet M."/>
            <person name="Nehls U."/>
            <person name="Niculita-Hirzel H."/>
            <person name="Oudot-Le Secq M.P."/>
            <person name="Peter M."/>
            <person name="Quesneville H."/>
            <person name="Rajashekar B."/>
            <person name="Reich M."/>
            <person name="Rouhier N."/>
            <person name="Schmutz J."/>
            <person name="Yin T."/>
            <person name="Chalot M."/>
            <person name="Henrissat B."/>
            <person name="Kuees U."/>
            <person name="Lucas S."/>
            <person name="Van de Peer Y."/>
            <person name="Podila G.K."/>
            <person name="Polle A."/>
            <person name="Pukkila P.J."/>
            <person name="Richardson P.M."/>
            <person name="Rouze P."/>
            <person name="Sanders I.R."/>
            <person name="Stajich J.E."/>
            <person name="Tunlid A."/>
            <person name="Tuskan G."/>
            <person name="Grigoriev I.V."/>
        </authorList>
    </citation>
    <scope>NUCLEOTIDE SEQUENCE [LARGE SCALE GENOMIC DNA]</scope>
    <source>
        <strain evidence="2">S238N-H82 / ATCC MYA-4686</strain>
    </source>
</reference>
<dbReference type="PANTHER" id="PTHR46177">
    <property type="entry name" value="INTEGRASE CATALYTIC DOMAIN-CONTAINING PROTEIN"/>
    <property type="match status" value="1"/>
</dbReference>
<dbReference type="EMBL" id="DS547142">
    <property type="protein sequence ID" value="EDR01155.1"/>
    <property type="molecule type" value="Genomic_DNA"/>
</dbReference>
<sequence length="772" mass="86314">MDAFSISIGALIGTSPIMAYIESATGISGPRVTLDRRQTKMRFWWLPLAYIRDHLKRFFIHIPLIPYAFDCQALATSEEDEPRIRQALESYHRQRLFSNEKISALLLKEHGPAIASSAVKRRHKALGFHSPRVTMRTMPYQEMVQLVVDELDRDHARSRGVQNIQAKITFNCGVTLSRDFVSDIMHTHDEEGFRMRDPTSKHILRVVKCNIGIHKCWSGDGHDKLYSIGFPIWAVVDEATSKWLGAWVVPSNRLGDIVGYLCLCLIEKFGGLVNVRHATPVCNGLSTLFPEYDGEILPAHSYVHSVHNIAIEWSWLRLCLDWGMESITPTMGSSNNKKAGPSGCSRNEAFSLHEKYGLTDCLLRIPDMSIIHKLKEEMGGDQLLEFVSPNFAVRCDAAYESLAISELSFENVWELHLANSCVPSIIEYVIGYTAMFCVWYYLYQPAKAIVQQMYKALSTHTTISLNISLNKLGTSARHFSPLPRGAKNRNFIYPYEKTTAHRIEPGTSDGLSSAALATSILHLASSYHSQASEPRLNNSIRTVGGVAQPRGLNKFKNLGKANQAVELRKAKQEEVKLLDNGIRISAVLWMVEGSSNQLTEIKTIRVVHVFEPTTSTCEAFDQLLGEIKISEDDDDDLDPVFVGSKRKYSSRQPANSLKRHSVVQLPSCGRLQQSSSVAAGPQSSSIQWQSNILKSAYRPANKPITTWTRNLALDICNFQWITAHFDLDGTSQVTTKEFTKWEVIEVSPPSQSESVGQAGFIGVGSTKCSIYA</sequence>
<dbReference type="HOGENOM" id="CLU_313102_0_0_1"/>